<dbReference type="Gene3D" id="3.30.1810.10">
    <property type="entry name" value="YdfO-like"/>
    <property type="match status" value="1"/>
</dbReference>
<dbReference type="InterPro" id="IPR009833">
    <property type="entry name" value="DUF1398"/>
</dbReference>
<dbReference type="InterPro" id="IPR036696">
    <property type="entry name" value="YdfO-like_sf"/>
</dbReference>
<dbReference type="RefSeq" id="XP_016212582.1">
    <property type="nucleotide sequence ID" value="XM_016359746.1"/>
</dbReference>
<dbReference type="Pfam" id="PF07166">
    <property type="entry name" value="DUF1398"/>
    <property type="match status" value="1"/>
</dbReference>
<accession>A0A0D2A7I2</accession>
<dbReference type="Proteomes" id="UP000053259">
    <property type="component" value="Unassembled WGS sequence"/>
</dbReference>
<reference evidence="1 2" key="1">
    <citation type="submission" date="2015-01" db="EMBL/GenBank/DDBJ databases">
        <title>The Genome Sequence of Ochroconis gallopava CBS43764.</title>
        <authorList>
            <consortium name="The Broad Institute Genomics Platform"/>
            <person name="Cuomo C."/>
            <person name="de Hoog S."/>
            <person name="Gorbushina A."/>
            <person name="Stielow B."/>
            <person name="Teixiera M."/>
            <person name="Abouelleil A."/>
            <person name="Chapman S.B."/>
            <person name="Priest M."/>
            <person name="Young S.K."/>
            <person name="Wortman J."/>
            <person name="Nusbaum C."/>
            <person name="Birren B."/>
        </authorList>
    </citation>
    <scope>NUCLEOTIDE SEQUENCE [LARGE SCALE GENOMIC DNA]</scope>
    <source>
        <strain evidence="1 2">CBS 43764</strain>
    </source>
</reference>
<dbReference type="OrthoDB" id="4154357at2759"/>
<gene>
    <name evidence="1" type="ORF">PV09_06149</name>
</gene>
<keyword evidence="2" id="KW-1185">Reference proteome</keyword>
<evidence type="ECO:0000313" key="1">
    <source>
        <dbReference type="EMBL" id="KIW02713.1"/>
    </source>
</evidence>
<dbReference type="HOGENOM" id="CLU_1636724_0_0_1"/>
<name>A0A0D2A7I2_9PEZI</name>
<dbReference type="GeneID" id="27314122"/>
<evidence type="ECO:0000313" key="2">
    <source>
        <dbReference type="Proteomes" id="UP000053259"/>
    </source>
</evidence>
<dbReference type="SUPFAM" id="SSF160419">
    <property type="entry name" value="YdfO-like"/>
    <property type="match status" value="1"/>
</dbReference>
<proteinExistence type="predicted"/>
<protein>
    <submittedName>
        <fullName evidence="1">Uncharacterized protein</fullName>
    </submittedName>
</protein>
<organism evidence="1 2">
    <name type="scientific">Verruconis gallopava</name>
    <dbReference type="NCBI Taxonomy" id="253628"/>
    <lineage>
        <taxon>Eukaryota</taxon>
        <taxon>Fungi</taxon>
        <taxon>Dikarya</taxon>
        <taxon>Ascomycota</taxon>
        <taxon>Pezizomycotina</taxon>
        <taxon>Dothideomycetes</taxon>
        <taxon>Pleosporomycetidae</taxon>
        <taxon>Venturiales</taxon>
        <taxon>Sympoventuriaceae</taxon>
        <taxon>Verruconis</taxon>
    </lineage>
</organism>
<dbReference type="InParanoid" id="A0A0D2A7I2"/>
<dbReference type="AlphaFoldDB" id="A0A0D2A7I2"/>
<dbReference type="EMBL" id="KN847548">
    <property type="protein sequence ID" value="KIW02713.1"/>
    <property type="molecule type" value="Genomic_DNA"/>
</dbReference>
<sequence length="162" mass="17441">MPVDAATSAALAKIWDSNFNPTAGIDTPTFPATIAALAALGVNRYRVDFVAQTVTSYVGTEVDTYTFSHATDAGTIKWSETKLKQAIKKAQDKAKSGRSDYAEFEKEAIAAGVSDYTTYLDGKRVVYASVLGDLYTEPFSVVQTGAKPDARRLREAVGMVDI</sequence>
<dbReference type="VEuPathDB" id="FungiDB:PV09_06149"/>